<protein>
    <submittedName>
        <fullName evidence="2">Uncharacterized protein</fullName>
    </submittedName>
</protein>
<dbReference type="AlphaFoldDB" id="G7TD13"/>
<feature type="region of interest" description="Disordered" evidence="1">
    <location>
        <begin position="124"/>
        <end position="145"/>
    </location>
</feature>
<dbReference type="EMBL" id="CP003057">
    <property type="protein sequence ID" value="AEQ98734.1"/>
    <property type="molecule type" value="Genomic_DNA"/>
</dbReference>
<evidence type="ECO:0000256" key="1">
    <source>
        <dbReference type="SAM" id="MobiDB-lite"/>
    </source>
</evidence>
<gene>
    <name evidence="2" type="ORF">XOC_4679</name>
</gene>
<accession>G7TD13</accession>
<proteinExistence type="predicted"/>
<dbReference type="KEGG" id="xor:XOC_4679"/>
<evidence type="ECO:0000313" key="2">
    <source>
        <dbReference type="EMBL" id="AEQ98734.1"/>
    </source>
</evidence>
<sequence length="171" mass="18998">MAGAPGILETDDGDWIIHRPIVSGWIDVPAPGTQDRARRGVAPSVVAVMTSPPCAALRCNGNRPRRLRARPSPCRRRFVIRNPRLPCHKASARRLSRPLSLFRDSYANHWQCLVMGWLRAGGDRRAAGRSGADAPRRHPQGHFQGSHLVEHRLVAAGRWRGLPRFAEDTEG</sequence>
<name>G7TD13_XANOB</name>
<reference evidence="2 3" key="1">
    <citation type="journal article" date="2011" name="J. Bacteriol.">
        <title>Two new complete genome sequences offer insight into host and tissue specificity of plant pathogenic Xanthomonas spp.</title>
        <authorList>
            <person name="Bogdanove A.J."/>
            <person name="Koebnik R."/>
            <person name="Lu H."/>
            <person name="Furutani A."/>
            <person name="Angiuoli S.V."/>
            <person name="Patil P.B."/>
            <person name="Van Sluys M.A."/>
            <person name="Ryan R.P."/>
            <person name="Meyer D.F."/>
            <person name="Han S.W."/>
            <person name="Aparna G."/>
            <person name="Rajaram M."/>
            <person name="Delcher A.L."/>
            <person name="Phillippy A.M."/>
            <person name="Puiu D."/>
            <person name="Schatz M.C."/>
            <person name="Shumway M."/>
            <person name="Sommer D.D."/>
            <person name="Trapnell C."/>
            <person name="Benahmed F."/>
            <person name="Dimitrov G."/>
            <person name="Madupu R."/>
            <person name="Radune D."/>
            <person name="Sullivan S."/>
            <person name="Jha G."/>
            <person name="Ishihara H."/>
            <person name="Lee S.W."/>
            <person name="Pandey A."/>
            <person name="Sharma V."/>
            <person name="Sriariyanun M."/>
            <person name="Szurek B."/>
            <person name="Vera-Cruz C.M."/>
            <person name="Dorman K.S."/>
            <person name="Ronald P.C."/>
            <person name="Verdier V."/>
            <person name="Dow J.M."/>
            <person name="Sonti R.V."/>
            <person name="Tsuge S."/>
            <person name="Brendel V.P."/>
            <person name="Rabinowicz P.D."/>
            <person name="Leach J.E."/>
            <person name="White F.F."/>
            <person name="Salzberg S.L."/>
        </authorList>
    </citation>
    <scope>NUCLEOTIDE SEQUENCE [LARGE SCALE GENOMIC DNA]</scope>
    <source>
        <strain evidence="2 3">BLS256</strain>
    </source>
</reference>
<evidence type="ECO:0000313" key="3">
    <source>
        <dbReference type="Proteomes" id="UP000008851"/>
    </source>
</evidence>
<dbReference type="HOGENOM" id="CLU_1562270_0_0_6"/>
<organism evidence="2 3">
    <name type="scientific">Xanthomonas oryzae pv. oryzicola (strain BLS256)</name>
    <dbReference type="NCBI Taxonomy" id="383407"/>
    <lineage>
        <taxon>Bacteria</taxon>
        <taxon>Pseudomonadati</taxon>
        <taxon>Pseudomonadota</taxon>
        <taxon>Gammaproteobacteria</taxon>
        <taxon>Lysobacterales</taxon>
        <taxon>Lysobacteraceae</taxon>
        <taxon>Xanthomonas</taxon>
    </lineage>
</organism>
<dbReference type="Proteomes" id="UP000008851">
    <property type="component" value="Chromosome"/>
</dbReference>